<dbReference type="SMART" id="SM00487">
    <property type="entry name" value="DEXDc"/>
    <property type="match status" value="1"/>
</dbReference>
<dbReference type="Pfam" id="PF00271">
    <property type="entry name" value="Helicase_C"/>
    <property type="match status" value="1"/>
</dbReference>
<dbReference type="GO" id="GO:0016787">
    <property type="term" value="F:hydrolase activity"/>
    <property type="evidence" value="ECO:0007669"/>
    <property type="project" value="UniProtKB-KW"/>
</dbReference>
<feature type="domain" description="Helicase ATP-binding" evidence="3">
    <location>
        <begin position="50"/>
        <end position="274"/>
    </location>
</feature>
<dbReference type="InterPro" id="IPR038718">
    <property type="entry name" value="SNF2-like_sf"/>
</dbReference>
<dbReference type="Pfam" id="PF00176">
    <property type="entry name" value="SNF2-rel_dom"/>
    <property type="match status" value="1"/>
</dbReference>
<dbReference type="InterPro" id="IPR000330">
    <property type="entry name" value="SNF2_N"/>
</dbReference>
<sequence>MRGASKSNGSKRFEARDTNELPWDNYNKHPLVLREDNAMPHQKEAIQVGQVKLKKHGCFLLADDPGLGKTRMTLELISVLLQTEDKVLLVVPRSLDSTWVTQVKRHFKAPYPNMLMLDSKITDHQVDQAQIVIATVQMLMNCTDYVPEPSKNDIDAWYDHKTAKARSEKERNAIVKKIDDNHSDKEIKDQVKRWLKALKKQKLFKSAGLKKFNEVQWAVTVLDEGHKIRNKDTGGNKVMRDMGKKTIYRMSLTGTVFNNAGEELWAYLITLRPSGTDAEANEYINRKRNNKTPMQYALEGLWMSEEELKAKNDAEQEKPEAERLVYARIEIDFEAIPVPKSENVVFRKVWKTKVQPGFDTFAIYDNDIKRTKCCIVQLNPKYQVLGEDEEEQPGIHNEFVFVSKSGKTEGRTYNSFVAFGADFLGQPDVTAAACYNHFYVSPSVKIWSFYFKSVQNDQLRGLSKTDQEKRSKKIASIKKKISAGALSLPVETILRIIGIRRQKSEVNLKLAKKTINDVIVHMSDKQYRFYKAIEEIEGGQRNKYMETLRLLQVCAHPMITMYSAVNKKGEAVLNKQYNPKSYPAKSSTSKGLMYPENELTPKIVAVAKILEKIKSDDPTAKSLVLTHSVRLVNMVLMDYLQQTFGPNSVALFNGTLSNDKRKKEMERFKTDPSCTILLMVDSMAVGLDIPEATNVLLVEHQWNPANEQQSMDRVHRIGQTKDVSIYRFISTWPEKSPEMQNRKEDRFAQYGPMTMDEKVVNRLLTKREAIGQYDAEKYMGVLKTEVTTVERITSKTVKHETRTLPAVVDQDSDLEQMLQHDEEYVQQSDEDEDTDEPARKKLKMY</sequence>
<evidence type="ECO:0000259" key="4">
    <source>
        <dbReference type="PROSITE" id="PS51194"/>
    </source>
</evidence>
<dbReference type="CDD" id="cd18793">
    <property type="entry name" value="SF2_C_SNF"/>
    <property type="match status" value="1"/>
</dbReference>
<protein>
    <submittedName>
        <fullName evidence="5">SNF2 family DNA-dependent ATPase</fullName>
    </submittedName>
</protein>
<dbReference type="Gene3D" id="3.40.50.300">
    <property type="entry name" value="P-loop containing nucleotide triphosphate hydrolases"/>
    <property type="match status" value="1"/>
</dbReference>
<keyword evidence="1" id="KW-0378">Hydrolase</keyword>
<dbReference type="PROSITE" id="PS51194">
    <property type="entry name" value="HELICASE_CTER"/>
    <property type="match status" value="1"/>
</dbReference>
<dbReference type="SMART" id="SM00490">
    <property type="entry name" value="HELICc"/>
    <property type="match status" value="1"/>
</dbReference>
<dbReference type="PROSITE" id="PS51192">
    <property type="entry name" value="HELICASE_ATP_BIND_1"/>
    <property type="match status" value="1"/>
</dbReference>
<dbReference type="PANTHER" id="PTHR10799">
    <property type="entry name" value="SNF2/RAD54 HELICASE FAMILY"/>
    <property type="match status" value="1"/>
</dbReference>
<evidence type="ECO:0000256" key="1">
    <source>
        <dbReference type="ARBA" id="ARBA00022801"/>
    </source>
</evidence>
<dbReference type="SUPFAM" id="SSF52540">
    <property type="entry name" value="P-loop containing nucleoside triphosphate hydrolases"/>
    <property type="match status" value="2"/>
</dbReference>
<dbReference type="InterPro" id="IPR001650">
    <property type="entry name" value="Helicase_C-like"/>
</dbReference>
<name>A0A8F8KUK5_9VIRU</name>
<evidence type="ECO:0000313" key="5">
    <source>
        <dbReference type="EMBL" id="QYA18873.1"/>
    </source>
</evidence>
<dbReference type="InterPro" id="IPR014001">
    <property type="entry name" value="Helicase_ATP-bd"/>
</dbReference>
<proteinExistence type="predicted"/>
<dbReference type="GO" id="GO:0005524">
    <property type="term" value="F:ATP binding"/>
    <property type="evidence" value="ECO:0007669"/>
    <property type="project" value="InterPro"/>
</dbReference>
<dbReference type="EMBL" id="MZ420155">
    <property type="protein sequence ID" value="QYA18873.1"/>
    <property type="molecule type" value="Genomic_DNA"/>
</dbReference>
<accession>A0A8F8KUK5</accession>
<gene>
    <name evidence="5" type="ORF">KOM_12_605</name>
</gene>
<feature type="domain" description="Helicase C-terminal" evidence="4">
    <location>
        <begin position="605"/>
        <end position="763"/>
    </location>
</feature>
<organism evidence="5">
    <name type="scientific">Clandestinovirus</name>
    <dbReference type="NCBI Taxonomy" id="2831644"/>
    <lineage>
        <taxon>Viruses</taxon>
    </lineage>
</organism>
<dbReference type="InterPro" id="IPR049730">
    <property type="entry name" value="SNF2/RAD54-like_C"/>
</dbReference>
<dbReference type="Gene3D" id="3.40.50.10810">
    <property type="entry name" value="Tandem AAA-ATPase domain"/>
    <property type="match status" value="2"/>
</dbReference>
<evidence type="ECO:0000259" key="3">
    <source>
        <dbReference type="PROSITE" id="PS51192"/>
    </source>
</evidence>
<feature type="region of interest" description="Disordered" evidence="2">
    <location>
        <begin position="822"/>
        <end position="845"/>
    </location>
</feature>
<reference evidence="5" key="1">
    <citation type="submission" date="2021-06" db="EMBL/GenBank/DDBJ databases">
        <authorList>
            <person name="Rolland C."/>
        </authorList>
    </citation>
    <scope>NUCLEOTIDE SEQUENCE</scope>
    <source>
        <strain evidence="5">575.419719</strain>
    </source>
</reference>
<dbReference type="InterPro" id="IPR027417">
    <property type="entry name" value="P-loop_NTPase"/>
</dbReference>
<evidence type="ECO:0000256" key="2">
    <source>
        <dbReference type="SAM" id="MobiDB-lite"/>
    </source>
</evidence>